<protein>
    <submittedName>
        <fullName evidence="1">Uncharacterized protein</fullName>
    </submittedName>
</protein>
<gene>
    <name evidence="1" type="ORF">SVIM_LOCUS388295</name>
</gene>
<dbReference type="AlphaFoldDB" id="A0A6N2MKV8"/>
<accession>A0A6N2MKV8</accession>
<dbReference type="EMBL" id="CAADRP010001863">
    <property type="protein sequence ID" value="VFU54988.1"/>
    <property type="molecule type" value="Genomic_DNA"/>
</dbReference>
<evidence type="ECO:0000313" key="1">
    <source>
        <dbReference type="EMBL" id="VFU54988.1"/>
    </source>
</evidence>
<reference evidence="1" key="1">
    <citation type="submission" date="2019-03" db="EMBL/GenBank/DDBJ databases">
        <authorList>
            <person name="Mank J."/>
            <person name="Almeida P."/>
        </authorList>
    </citation>
    <scope>NUCLEOTIDE SEQUENCE</scope>
    <source>
        <strain evidence="1">78183</strain>
    </source>
</reference>
<organism evidence="1">
    <name type="scientific">Salix viminalis</name>
    <name type="common">Common osier</name>
    <name type="synonym">Basket willow</name>
    <dbReference type="NCBI Taxonomy" id="40686"/>
    <lineage>
        <taxon>Eukaryota</taxon>
        <taxon>Viridiplantae</taxon>
        <taxon>Streptophyta</taxon>
        <taxon>Embryophyta</taxon>
        <taxon>Tracheophyta</taxon>
        <taxon>Spermatophyta</taxon>
        <taxon>Magnoliopsida</taxon>
        <taxon>eudicotyledons</taxon>
        <taxon>Gunneridae</taxon>
        <taxon>Pentapetalae</taxon>
        <taxon>rosids</taxon>
        <taxon>fabids</taxon>
        <taxon>Malpighiales</taxon>
        <taxon>Salicaceae</taxon>
        <taxon>Saliceae</taxon>
        <taxon>Salix</taxon>
    </lineage>
</organism>
<proteinExistence type="predicted"/>
<name>A0A6N2MKV8_SALVM</name>
<sequence>MWNFLCFDSVPVGSVDGGGFMISGTPHRGIIICCVVLESSDIQTIKFLVCFECKLQVIIKITGGESGITWVVPKLLEVFFEIKKPFRSLALLNSLQLLKEAAKRLLMLGFQSSSPTPTGAWVDW</sequence>